<accession>A0AC58LF80</accession>
<dbReference type="Proteomes" id="UP001732720">
    <property type="component" value="Chromosome 2"/>
</dbReference>
<organism evidence="1 2">
    <name type="scientific">Castor canadensis</name>
    <name type="common">American beaver</name>
    <dbReference type="NCBI Taxonomy" id="51338"/>
    <lineage>
        <taxon>Eukaryota</taxon>
        <taxon>Metazoa</taxon>
        <taxon>Chordata</taxon>
        <taxon>Craniata</taxon>
        <taxon>Vertebrata</taxon>
        <taxon>Euteleostomi</taxon>
        <taxon>Mammalia</taxon>
        <taxon>Eutheria</taxon>
        <taxon>Euarchontoglires</taxon>
        <taxon>Glires</taxon>
        <taxon>Rodentia</taxon>
        <taxon>Castorimorpha</taxon>
        <taxon>Castoridae</taxon>
        <taxon>Castor</taxon>
    </lineage>
</organism>
<protein>
    <submittedName>
        <fullName evidence="2">Uncharacterized protein</fullName>
    </submittedName>
</protein>
<name>A0AC58LF80_CASCN</name>
<evidence type="ECO:0000313" key="2">
    <source>
        <dbReference type="RefSeq" id="XP_073915803.1"/>
    </source>
</evidence>
<dbReference type="RefSeq" id="XP_073915803.1">
    <property type="nucleotide sequence ID" value="XM_074059702.1"/>
</dbReference>
<evidence type="ECO:0000313" key="1">
    <source>
        <dbReference type="Proteomes" id="UP001732720"/>
    </source>
</evidence>
<reference evidence="2" key="1">
    <citation type="submission" date="2025-08" db="UniProtKB">
        <authorList>
            <consortium name="RefSeq"/>
        </authorList>
    </citation>
    <scope>IDENTIFICATION</scope>
</reference>
<sequence length="860" mass="97512">MADKILKDKRKQFIRSAGTGTINGLLDELLEKRVLNQEEMEKVKLENATAMDQARALLDSIIRKGPQACQICITFICEDDRYLAETLGLLSDKILKDKRKQFIRSAGTGTINGLLDELLEKRVLNQEEMEKVKLENATAMDQARALLDSIIRKGPQACQICITFICEDDRYLAETLGLLSAPQEVCVDNAMLISCGPGRTLKTCPPEIAQRIWKEKAAEIYPIMNKSNRTRLALIICNIEFDSLSRRVGADVDIEGMEMLLKGLGYRVDVKKNLTASDMATEVKAFAARPEHKSSDSTFLVFMSHGIRDGICGKRHSEQVPDILQVNTIFQMLNTGNCPNLKDKPKVIIIQACRGENQGVVWLKDSEGDSGKKILPDPEDFEDDGIKKAHVEKDFIAFCSSTPDNVSWRHPVRGSLFIIKLIENMQEYAWSYDLEAIFRKVRFSFELPDGRAQMPTTERVTLTKCFYLFPGHIFHRYGVDAASTQENDLQKNPLKILEYMGKEIITGFVDNLVKNNVVKLDEEEKKRFNNAERGDKPRVFVDAVRQKRHEAGQMLIQTFLNVDQKTSNNKVHLEPETRPAEWEESTDTLKLCSPEEFLRCCTERAGEIYPIKERNDRTRQALIICNIEFDHLTLREGADFDITGMKGLLEDLGYTVVVEKNLTASDMESVLKKFAAQPEHRSSDSTFLVLMSHGTLHGICGTTHSDKTPDVLVYDKIYQIFNNHKCRGLRDKPKVIIVQACRGGNPGEVWVRDSPATLTDSSSQSEKNLEADAVRLSHVEKDFIALYSTTPHNVSYRDPTKGSPFVTQLVTCFQKYSRSCHILEIFVKVQQSFEKPSIESQMPTIERTTLSRYFYLFPGN</sequence>
<proteinExistence type="predicted"/>
<gene>
    <name evidence="2" type="primary">LOC109694936</name>
</gene>
<keyword evidence="1" id="KW-1185">Reference proteome</keyword>